<dbReference type="NCBIfam" id="NF004790">
    <property type="entry name" value="PRK06136.1"/>
    <property type="match status" value="1"/>
</dbReference>
<dbReference type="PROSITE" id="PS00840">
    <property type="entry name" value="SUMT_2"/>
    <property type="match status" value="1"/>
</dbReference>
<dbReference type="Proteomes" id="UP001148125">
    <property type="component" value="Unassembled WGS sequence"/>
</dbReference>
<dbReference type="InterPro" id="IPR000878">
    <property type="entry name" value="4pyrrol_Mease"/>
</dbReference>
<dbReference type="SUPFAM" id="SSF69618">
    <property type="entry name" value="HemD-like"/>
    <property type="match status" value="1"/>
</dbReference>
<dbReference type="Gene3D" id="3.40.1010.10">
    <property type="entry name" value="Cobalt-precorrin-4 Transmethylase, Domain 1"/>
    <property type="match status" value="1"/>
</dbReference>
<dbReference type="Gene3D" id="3.30.950.10">
    <property type="entry name" value="Methyltransferase, Cobalt-precorrin-4 Transmethylase, Domain 2"/>
    <property type="match status" value="1"/>
</dbReference>
<dbReference type="InterPro" id="IPR003754">
    <property type="entry name" value="4pyrrol_synth_uPrphyn_synth"/>
</dbReference>
<dbReference type="EMBL" id="JAOTPO010000001">
    <property type="protein sequence ID" value="MDE5412172.1"/>
    <property type="molecule type" value="Genomic_DNA"/>
</dbReference>
<proteinExistence type="inferred from homology"/>
<protein>
    <recommendedName>
        <fullName evidence="1">uroporphyrinogen-III C-methyltransferase</fullName>
        <ecNumber evidence="1">2.1.1.107</ecNumber>
    </recommendedName>
</protein>
<organism evidence="9 10">
    <name type="scientific">Alkalihalobacterium chitinilyticum</name>
    <dbReference type="NCBI Taxonomy" id="2980103"/>
    <lineage>
        <taxon>Bacteria</taxon>
        <taxon>Bacillati</taxon>
        <taxon>Bacillota</taxon>
        <taxon>Bacilli</taxon>
        <taxon>Bacillales</taxon>
        <taxon>Bacillaceae</taxon>
        <taxon>Alkalihalobacterium</taxon>
    </lineage>
</organism>
<dbReference type="PROSITE" id="PS00839">
    <property type="entry name" value="SUMT_1"/>
    <property type="match status" value="1"/>
</dbReference>
<dbReference type="SUPFAM" id="SSF53790">
    <property type="entry name" value="Tetrapyrrole methylase"/>
    <property type="match status" value="1"/>
</dbReference>
<evidence type="ECO:0000259" key="8">
    <source>
        <dbReference type="Pfam" id="PF02602"/>
    </source>
</evidence>
<keyword evidence="2 6" id="KW-0489">Methyltransferase</keyword>
<dbReference type="CDD" id="cd11642">
    <property type="entry name" value="SUMT"/>
    <property type="match status" value="1"/>
</dbReference>
<keyword evidence="10" id="KW-1185">Reference proteome</keyword>
<dbReference type="NCBIfam" id="TIGR01469">
    <property type="entry name" value="cobA_cysG_Cterm"/>
    <property type="match status" value="1"/>
</dbReference>
<dbReference type="InterPro" id="IPR036108">
    <property type="entry name" value="4pyrrol_syn_uPrphyn_synt_sf"/>
</dbReference>
<evidence type="ECO:0000256" key="6">
    <source>
        <dbReference type="RuleBase" id="RU003960"/>
    </source>
</evidence>
<comment type="caution">
    <text evidence="9">The sequence shown here is derived from an EMBL/GenBank/DDBJ whole genome shotgun (WGS) entry which is preliminary data.</text>
</comment>
<evidence type="ECO:0000256" key="2">
    <source>
        <dbReference type="ARBA" id="ARBA00022603"/>
    </source>
</evidence>
<dbReference type="Pfam" id="PF02602">
    <property type="entry name" value="HEM4"/>
    <property type="match status" value="1"/>
</dbReference>
<feature type="domain" description="Tetrapyrrole biosynthesis uroporphyrinogen III synthase" evidence="8">
    <location>
        <begin position="269"/>
        <end position="361"/>
    </location>
</feature>
<evidence type="ECO:0000313" key="10">
    <source>
        <dbReference type="Proteomes" id="UP001148125"/>
    </source>
</evidence>
<evidence type="ECO:0000256" key="1">
    <source>
        <dbReference type="ARBA" id="ARBA00012162"/>
    </source>
</evidence>
<dbReference type="InterPro" id="IPR014777">
    <property type="entry name" value="4pyrrole_Mease_sub1"/>
</dbReference>
<dbReference type="Pfam" id="PF00590">
    <property type="entry name" value="TP_methylase"/>
    <property type="match status" value="1"/>
</dbReference>
<dbReference type="GO" id="GO:0004851">
    <property type="term" value="F:uroporphyrin-III C-methyltransferase activity"/>
    <property type="evidence" value="ECO:0007669"/>
    <property type="project" value="UniProtKB-EC"/>
</dbReference>
<dbReference type="Gene3D" id="3.40.50.10090">
    <property type="match status" value="2"/>
</dbReference>
<dbReference type="PANTHER" id="PTHR45790">
    <property type="entry name" value="SIROHEME SYNTHASE-RELATED"/>
    <property type="match status" value="1"/>
</dbReference>
<feature type="domain" description="Tetrapyrrole methylase" evidence="7">
    <location>
        <begin position="6"/>
        <end position="217"/>
    </location>
</feature>
<dbReference type="InterPro" id="IPR035996">
    <property type="entry name" value="4pyrrol_Methylase_sf"/>
</dbReference>
<dbReference type="InterPro" id="IPR050161">
    <property type="entry name" value="Siro_Cobalamin_biosynth"/>
</dbReference>
<evidence type="ECO:0000259" key="7">
    <source>
        <dbReference type="Pfam" id="PF00590"/>
    </source>
</evidence>
<evidence type="ECO:0000256" key="4">
    <source>
        <dbReference type="ARBA" id="ARBA00022691"/>
    </source>
</evidence>
<gene>
    <name evidence="9" type="primary">cobA</name>
    <name evidence="9" type="ORF">N7Z68_02070</name>
</gene>
<keyword evidence="4" id="KW-0949">S-adenosyl-L-methionine</keyword>
<dbReference type="EC" id="2.1.1.107" evidence="1"/>
<evidence type="ECO:0000256" key="3">
    <source>
        <dbReference type="ARBA" id="ARBA00022679"/>
    </source>
</evidence>
<dbReference type="GO" id="GO:0032259">
    <property type="term" value="P:methylation"/>
    <property type="evidence" value="ECO:0007669"/>
    <property type="project" value="UniProtKB-KW"/>
</dbReference>
<comment type="similarity">
    <text evidence="6">Belongs to the precorrin methyltransferase family.</text>
</comment>
<keyword evidence="5" id="KW-0627">Porphyrin biosynthesis</keyword>
<name>A0ABT5VA07_9BACI</name>
<evidence type="ECO:0000256" key="5">
    <source>
        <dbReference type="ARBA" id="ARBA00023244"/>
    </source>
</evidence>
<dbReference type="InterPro" id="IPR014776">
    <property type="entry name" value="4pyrrole_Mease_sub2"/>
</dbReference>
<keyword evidence="3 6" id="KW-0808">Transferase</keyword>
<dbReference type="RefSeq" id="WP_275116791.1">
    <property type="nucleotide sequence ID" value="NZ_JAOTPO010000001.1"/>
</dbReference>
<sequence length="488" mass="53971">MKKGIIYLVGAGPGDAGLLTIKAKKVIEQADVIVYDRLVNPTLLLLAKPNAELIYAGKLPKRHIMRQEKINETLVEHGLAGKVVVRLKGGDPSVFGRVGEEADSLAQADIAFEIIPGITSSIAAASYAGIPVTHREYGGTFAVVTGHDKSTSGEPLIDWSSLAKGIDTIAFYMGVSNIFHIATQLMKHGRPADTPVILIQWGTYGRQKTLVGTLETIGDKVEKTKFQNPAITLVGDIVALRKKIKWFETKPLIGKQILVARTSAEKSILEEKLSELGADVYNYPSFEETSFLLSSQNNEITKKINKYDKITFTSPDSIRYFFEWLHIQRIDIRSIQAKFQVLSDKSLQQLRKYGCMAEKVQDIVDLVNHLIVGEEKAVEVFTNTDKMVTHENQITNASQIVLQRLMDDQLLSTIIIPSAKSVLELQNGAEQISPQLFTELLKLEIICYGEKSAQAASKAGFKVNHILNEPSHSALVDYLLKQSQVESV</sequence>
<dbReference type="PANTHER" id="PTHR45790:SF3">
    <property type="entry name" value="S-ADENOSYL-L-METHIONINE-DEPENDENT UROPORPHYRINOGEN III METHYLTRANSFERASE, CHLOROPLASTIC"/>
    <property type="match status" value="1"/>
</dbReference>
<dbReference type="InterPro" id="IPR003043">
    <property type="entry name" value="Uropor_MeTrfase_CS"/>
</dbReference>
<dbReference type="InterPro" id="IPR006366">
    <property type="entry name" value="CobA/CysG_C"/>
</dbReference>
<evidence type="ECO:0000313" key="9">
    <source>
        <dbReference type="EMBL" id="MDE5412172.1"/>
    </source>
</evidence>
<reference evidence="9" key="1">
    <citation type="submission" date="2024-05" db="EMBL/GenBank/DDBJ databases">
        <title>Alkalihalobacillus sp. strain MEB203 novel alkaliphilic bacterium from Lonar Lake, India.</title>
        <authorList>
            <person name="Joshi A."/>
            <person name="Thite S."/>
            <person name="Mengade P."/>
        </authorList>
    </citation>
    <scope>NUCLEOTIDE SEQUENCE</scope>
    <source>
        <strain evidence="9">MEB 203</strain>
    </source>
</reference>
<accession>A0ABT5VA07</accession>